<dbReference type="InterPro" id="IPR029068">
    <property type="entry name" value="Glyas_Bleomycin-R_OHBP_Dase"/>
</dbReference>
<evidence type="ECO:0000313" key="2">
    <source>
        <dbReference type="EMBL" id="MEV0970718.1"/>
    </source>
</evidence>
<accession>A0ABV3GGJ2</accession>
<dbReference type="Gene3D" id="3.30.720.100">
    <property type="match status" value="1"/>
</dbReference>
<comment type="caution">
    <text evidence="2">The sequence shown here is derived from an EMBL/GenBank/DDBJ whole genome shotgun (WGS) entry which is preliminary data.</text>
</comment>
<reference evidence="2 3" key="1">
    <citation type="submission" date="2024-06" db="EMBL/GenBank/DDBJ databases">
        <title>The Natural Products Discovery Center: Release of the First 8490 Sequenced Strains for Exploring Actinobacteria Biosynthetic Diversity.</title>
        <authorList>
            <person name="Kalkreuter E."/>
            <person name="Kautsar S.A."/>
            <person name="Yang D."/>
            <person name="Bader C.D."/>
            <person name="Teijaro C.N."/>
            <person name="Fluegel L."/>
            <person name="Davis C.M."/>
            <person name="Simpson J.R."/>
            <person name="Lauterbach L."/>
            <person name="Steele A.D."/>
            <person name="Gui C."/>
            <person name="Meng S."/>
            <person name="Li G."/>
            <person name="Viehrig K."/>
            <person name="Ye F."/>
            <person name="Su P."/>
            <person name="Kiefer A.F."/>
            <person name="Nichols A."/>
            <person name="Cepeda A.J."/>
            <person name="Yan W."/>
            <person name="Fan B."/>
            <person name="Jiang Y."/>
            <person name="Adhikari A."/>
            <person name="Zheng C.-J."/>
            <person name="Schuster L."/>
            <person name="Cowan T.M."/>
            <person name="Smanski M.J."/>
            <person name="Chevrette M.G."/>
            <person name="De Carvalho L.P.S."/>
            <person name="Shen B."/>
        </authorList>
    </citation>
    <scope>NUCLEOTIDE SEQUENCE [LARGE SCALE GENOMIC DNA]</scope>
    <source>
        <strain evidence="2 3">NPDC050100</strain>
    </source>
</reference>
<dbReference type="SUPFAM" id="SSF54593">
    <property type="entry name" value="Glyoxalase/Bleomycin resistance protein/Dihydroxybiphenyl dioxygenase"/>
    <property type="match status" value="1"/>
</dbReference>
<dbReference type="Pfam" id="PF00903">
    <property type="entry name" value="Glyoxalase"/>
    <property type="match status" value="1"/>
</dbReference>
<evidence type="ECO:0000313" key="3">
    <source>
        <dbReference type="Proteomes" id="UP001551675"/>
    </source>
</evidence>
<dbReference type="CDD" id="cd07246">
    <property type="entry name" value="VOC_like"/>
    <property type="match status" value="1"/>
</dbReference>
<dbReference type="InterPro" id="IPR004360">
    <property type="entry name" value="Glyas_Fos-R_dOase_dom"/>
</dbReference>
<evidence type="ECO:0000259" key="1">
    <source>
        <dbReference type="PROSITE" id="PS51819"/>
    </source>
</evidence>
<gene>
    <name evidence="2" type="ORF">AB0I59_18945</name>
</gene>
<proteinExistence type="predicted"/>
<dbReference type="Proteomes" id="UP001551675">
    <property type="component" value="Unassembled WGS sequence"/>
</dbReference>
<name>A0ABV3GGJ2_MICGL</name>
<dbReference type="InterPro" id="IPR037523">
    <property type="entry name" value="VOC_core"/>
</dbReference>
<dbReference type="PANTHER" id="PTHR34109">
    <property type="entry name" value="BNAUNNG04460D PROTEIN-RELATED"/>
    <property type="match status" value="1"/>
</dbReference>
<dbReference type="PROSITE" id="PS51819">
    <property type="entry name" value="VOC"/>
    <property type="match status" value="1"/>
</dbReference>
<protein>
    <submittedName>
        <fullName evidence="2">VOC family protein</fullName>
    </submittedName>
</protein>
<organism evidence="2 3">
    <name type="scientific">Microtetraspora glauca</name>
    <dbReference type="NCBI Taxonomy" id="1996"/>
    <lineage>
        <taxon>Bacteria</taxon>
        <taxon>Bacillati</taxon>
        <taxon>Actinomycetota</taxon>
        <taxon>Actinomycetes</taxon>
        <taxon>Streptosporangiales</taxon>
        <taxon>Streptosporangiaceae</taxon>
        <taxon>Microtetraspora</taxon>
    </lineage>
</organism>
<dbReference type="EMBL" id="JBFALK010000010">
    <property type="protein sequence ID" value="MEV0970718.1"/>
    <property type="molecule type" value="Genomic_DNA"/>
</dbReference>
<dbReference type="PANTHER" id="PTHR34109:SF1">
    <property type="entry name" value="VOC DOMAIN-CONTAINING PROTEIN"/>
    <property type="match status" value="1"/>
</dbReference>
<dbReference type="Gene3D" id="3.30.720.110">
    <property type="match status" value="1"/>
</dbReference>
<keyword evidence="3" id="KW-1185">Reference proteome</keyword>
<dbReference type="RefSeq" id="WP_358134346.1">
    <property type="nucleotide sequence ID" value="NZ_JBFALK010000010.1"/>
</dbReference>
<feature type="domain" description="VOC" evidence="1">
    <location>
        <begin position="6"/>
        <end position="129"/>
    </location>
</feature>
<sequence length="132" mass="13987">MEIPEHYKYAVIPHIMVDGAAEAIKFYVKAFGASELFRLDGDGGRIVHAEISVQGSTLMLGDADAPFSPTGEGGASVALHVYVPDVDALTAQAVAAGAELLSSPTDMPYGARQSMLRDPFGHIWIFLTPIVA</sequence>